<evidence type="ECO:0000313" key="2">
    <source>
        <dbReference type="EMBL" id="RFN46448.1"/>
    </source>
</evidence>
<dbReference type="PANTHER" id="PTHR24148">
    <property type="entry name" value="ANKYRIN REPEAT DOMAIN-CONTAINING PROTEIN 39 HOMOLOG-RELATED"/>
    <property type="match status" value="1"/>
</dbReference>
<feature type="domain" description="Heterokaryon incompatibility" evidence="1">
    <location>
        <begin position="118"/>
        <end position="263"/>
    </location>
</feature>
<sequence length="853" mass="97829">MGQKEQSCTRHDFFVQSTSDMFRRACLSCGFVEELQLSAAKQKVDRWRGWLGAEIQPLSWPHCVQYSEAIEATPVQTSRVLSYRSCIRLLELSPGDRLDIHSGRPFEVWWEQETCPPYSALSYTWADENGDTSPSNLIFLGKEQRVLRITRNCDRALRSLRHKTKSRLLWVDSICINQSSASERSHQVGLMKKIYSKATTVHSYVGEGVCGDDSTGNEAMALLNDIQVNSISGMLSPGNTSNISLLNKFFARSYFARLWIVQELLLAQSITIHCGEVSLKVTNEAISQLYEQGVKVPSWVRFAGKARSNTEQAPLDLRDLLAATSICHVTDLRDKVFGLLGLISNVQASELSPDYELMVREVYIGVAAYLMQQSYCCDLIQHANPYWVREWFVRDRQYCKDDYGIPSWVPFWDTDVPLQTPQGISKHIEQIELDSKRLFRAETPFGSCTIRMIDGWSHGKNSECDRAVKCCKMVDWKSGFLKTRIEAVMRLDSTIKPLPSVFRELYELEDGEYFTGFWNLKDGLKLAIRSLAWALKCTVPKDDVHLIRVERCTALFLAHQTYDERKYRLICSCVVSIVFQTPQSSPAEILKSDDLHHYLQFKPLTVEMIHFIANWRNQVLELARSNLEDREQTLPIEDQSCRYITGDQPETSHPSWRSWIPFLTLETRKSLKDDLELQKQFQNLVDFWHKAHILHAAIRDMTKIAFQLSNRGIRLDDNFPDGFNGVLADLLGSLRALGVAFETITGNKPILLSMHALQLLLDLLANPNVKHQRVKQTAWKLSGYPRELEGLFEDYDRLHLALEKDRLFLDQAFPLDLKDICPEYSNIKETIEWKLLLAGITRGNTEVKDISFI</sequence>
<keyword evidence="3" id="KW-1185">Reference proteome</keyword>
<dbReference type="STRING" id="2594813.A0A395MEW3"/>
<dbReference type="InterPro" id="IPR010730">
    <property type="entry name" value="HET"/>
</dbReference>
<evidence type="ECO:0000313" key="3">
    <source>
        <dbReference type="Proteomes" id="UP000265631"/>
    </source>
</evidence>
<protein>
    <recommendedName>
        <fullName evidence="1">Heterokaryon incompatibility domain-containing protein</fullName>
    </recommendedName>
</protein>
<accession>A0A395MEW3</accession>
<name>A0A395MEW3_9HYPO</name>
<dbReference type="InterPro" id="IPR052895">
    <property type="entry name" value="HetReg/Transcr_Mod"/>
</dbReference>
<dbReference type="AlphaFoldDB" id="A0A395MEW3"/>
<dbReference type="EMBL" id="PXXK01000299">
    <property type="protein sequence ID" value="RFN46448.1"/>
    <property type="molecule type" value="Genomic_DNA"/>
</dbReference>
<proteinExistence type="predicted"/>
<evidence type="ECO:0000259" key="1">
    <source>
        <dbReference type="Pfam" id="PF06985"/>
    </source>
</evidence>
<gene>
    <name evidence="2" type="ORF">FIE12Z_9283</name>
</gene>
<comment type="caution">
    <text evidence="2">The sequence shown here is derived from an EMBL/GenBank/DDBJ whole genome shotgun (WGS) entry which is preliminary data.</text>
</comment>
<dbReference type="PANTHER" id="PTHR24148:SF73">
    <property type="entry name" value="HET DOMAIN PROTEIN (AFU_ORTHOLOGUE AFUA_8G01020)"/>
    <property type="match status" value="1"/>
</dbReference>
<reference evidence="2 3" key="1">
    <citation type="journal article" date="2018" name="PLoS Pathog.">
        <title>Evolution of structural diversity of trichothecenes, a family of toxins produced by plant pathogenic and entomopathogenic fungi.</title>
        <authorList>
            <person name="Proctor R.H."/>
            <person name="McCormick S.P."/>
            <person name="Kim H.S."/>
            <person name="Cardoza R.E."/>
            <person name="Stanley A.M."/>
            <person name="Lindo L."/>
            <person name="Kelly A."/>
            <person name="Brown D.W."/>
            <person name="Lee T."/>
            <person name="Vaughan M.M."/>
            <person name="Alexander N.J."/>
            <person name="Busman M."/>
            <person name="Gutierrez S."/>
        </authorList>
    </citation>
    <scope>NUCLEOTIDE SEQUENCE [LARGE SCALE GENOMIC DNA]</scope>
    <source>
        <strain evidence="2 3">NRRL 13405</strain>
    </source>
</reference>
<dbReference type="Proteomes" id="UP000265631">
    <property type="component" value="Unassembled WGS sequence"/>
</dbReference>
<organism evidence="2 3">
    <name type="scientific">Fusarium flagelliforme</name>
    <dbReference type="NCBI Taxonomy" id="2675880"/>
    <lineage>
        <taxon>Eukaryota</taxon>
        <taxon>Fungi</taxon>
        <taxon>Dikarya</taxon>
        <taxon>Ascomycota</taxon>
        <taxon>Pezizomycotina</taxon>
        <taxon>Sordariomycetes</taxon>
        <taxon>Hypocreomycetidae</taxon>
        <taxon>Hypocreales</taxon>
        <taxon>Nectriaceae</taxon>
        <taxon>Fusarium</taxon>
        <taxon>Fusarium incarnatum-equiseti species complex</taxon>
    </lineage>
</organism>
<dbReference type="Pfam" id="PF06985">
    <property type="entry name" value="HET"/>
    <property type="match status" value="1"/>
</dbReference>